<dbReference type="InterPro" id="IPR036390">
    <property type="entry name" value="WH_DNA-bd_sf"/>
</dbReference>
<dbReference type="SUPFAM" id="SSF53850">
    <property type="entry name" value="Periplasmic binding protein-like II"/>
    <property type="match status" value="1"/>
</dbReference>
<dbReference type="Gene3D" id="1.10.10.10">
    <property type="entry name" value="Winged helix-like DNA-binding domain superfamily/Winged helix DNA-binding domain"/>
    <property type="match status" value="1"/>
</dbReference>
<reference evidence="9 10" key="1">
    <citation type="submission" date="2019-03" db="EMBL/GenBank/DDBJ databases">
        <title>Rhizobium sp. nov., an bacterium isolated from biocrust in Mu Us Desert.</title>
        <authorList>
            <person name="Lixiong L."/>
        </authorList>
    </citation>
    <scope>NUCLEOTIDE SEQUENCE [LARGE SCALE GENOMIC DNA]</scope>
    <source>
        <strain evidence="9 10">SPY-1</strain>
    </source>
</reference>
<dbReference type="Proteomes" id="UP000295238">
    <property type="component" value="Unassembled WGS sequence"/>
</dbReference>
<keyword evidence="10" id="KW-1185">Reference proteome</keyword>
<dbReference type="AlphaFoldDB" id="A0A4R5UKC5"/>
<evidence type="ECO:0000256" key="7">
    <source>
        <dbReference type="ARBA" id="ARBA00083243"/>
    </source>
</evidence>
<evidence type="ECO:0000313" key="10">
    <source>
        <dbReference type="Proteomes" id="UP000295238"/>
    </source>
</evidence>
<dbReference type="Pfam" id="PF00126">
    <property type="entry name" value="HTH_1"/>
    <property type="match status" value="1"/>
</dbReference>
<organism evidence="9 10">
    <name type="scientific">Rhizobium deserti</name>
    <dbReference type="NCBI Taxonomy" id="2547961"/>
    <lineage>
        <taxon>Bacteria</taxon>
        <taxon>Pseudomonadati</taxon>
        <taxon>Pseudomonadota</taxon>
        <taxon>Alphaproteobacteria</taxon>
        <taxon>Hyphomicrobiales</taxon>
        <taxon>Rhizobiaceae</taxon>
        <taxon>Rhizobium/Agrobacterium group</taxon>
        <taxon>Rhizobium</taxon>
    </lineage>
</organism>
<evidence type="ECO:0000256" key="5">
    <source>
        <dbReference type="ARBA" id="ARBA00054626"/>
    </source>
</evidence>
<dbReference type="Pfam" id="PF03466">
    <property type="entry name" value="LysR_substrate"/>
    <property type="match status" value="1"/>
</dbReference>
<evidence type="ECO:0000256" key="6">
    <source>
        <dbReference type="ARBA" id="ARBA00067332"/>
    </source>
</evidence>
<dbReference type="InterPro" id="IPR005119">
    <property type="entry name" value="LysR_subst-bd"/>
</dbReference>
<evidence type="ECO:0000256" key="3">
    <source>
        <dbReference type="ARBA" id="ARBA00023125"/>
    </source>
</evidence>
<dbReference type="Gene3D" id="3.40.190.290">
    <property type="match status" value="1"/>
</dbReference>
<dbReference type="InterPro" id="IPR058163">
    <property type="entry name" value="LysR-type_TF_proteobact-type"/>
</dbReference>
<evidence type="ECO:0000256" key="4">
    <source>
        <dbReference type="ARBA" id="ARBA00023163"/>
    </source>
</evidence>
<protein>
    <recommendedName>
        <fullName evidence="6">HTH-type transcriptional regulator TtuA</fullName>
    </recommendedName>
    <alternativeName>
        <fullName evidence="7">Tartrate utilization transcriptional regulator</fullName>
    </alternativeName>
</protein>
<evidence type="ECO:0000256" key="1">
    <source>
        <dbReference type="ARBA" id="ARBA00009437"/>
    </source>
</evidence>
<dbReference type="GO" id="GO:0006351">
    <property type="term" value="P:DNA-templated transcription"/>
    <property type="evidence" value="ECO:0007669"/>
    <property type="project" value="TreeGrafter"/>
</dbReference>
<dbReference type="PROSITE" id="PS50931">
    <property type="entry name" value="HTH_LYSR"/>
    <property type="match status" value="1"/>
</dbReference>
<sequence>MDRLEAMSLLIKVVESGSFSAAARRLGMPLTTISRKITDLENLLGATLLVRSTRKLTLTEAGAAYLEAARRIINEVDEAEREVAGEFKTPKGELVITAPVQFGQLHVLPIIADFLDLFPEINVRLLLIDRNVQMLEGHVDMAVRIGSLPDSTMMATAVGSMRTVVCASPTFLAAHGCLADRLLTLDVLQRLPLITFEGPAPVSEWRFVDPRTKATALFRPVPRLSVTTAEAAVRAALRHVGATRLLFYQAADAVAAGELQIILEDFEPEPVPVSLVHVARGQMPLKMRRFLDFAAPRLRNVLH</sequence>
<dbReference type="PANTHER" id="PTHR30537:SF5">
    <property type="entry name" value="HTH-TYPE TRANSCRIPTIONAL ACTIVATOR TTDR-RELATED"/>
    <property type="match status" value="1"/>
</dbReference>
<dbReference type="GO" id="GO:0043565">
    <property type="term" value="F:sequence-specific DNA binding"/>
    <property type="evidence" value="ECO:0007669"/>
    <property type="project" value="TreeGrafter"/>
</dbReference>
<evidence type="ECO:0000256" key="2">
    <source>
        <dbReference type="ARBA" id="ARBA00023015"/>
    </source>
</evidence>
<dbReference type="PANTHER" id="PTHR30537">
    <property type="entry name" value="HTH-TYPE TRANSCRIPTIONAL REGULATOR"/>
    <property type="match status" value="1"/>
</dbReference>
<dbReference type="SUPFAM" id="SSF46785">
    <property type="entry name" value="Winged helix' DNA-binding domain"/>
    <property type="match status" value="1"/>
</dbReference>
<keyword evidence="3" id="KW-0238">DNA-binding</keyword>
<comment type="caution">
    <text evidence="9">The sequence shown here is derived from an EMBL/GenBank/DDBJ whole genome shotgun (WGS) entry which is preliminary data.</text>
</comment>
<name>A0A4R5UKC5_9HYPH</name>
<accession>A0A4R5UKC5</accession>
<dbReference type="CDD" id="cd08471">
    <property type="entry name" value="PBP2_CrgA_like_2"/>
    <property type="match status" value="1"/>
</dbReference>
<comment type="similarity">
    <text evidence="1">Belongs to the LysR transcriptional regulatory family.</text>
</comment>
<dbReference type="FunFam" id="1.10.10.10:FF:000001">
    <property type="entry name" value="LysR family transcriptional regulator"/>
    <property type="match status" value="1"/>
</dbReference>
<dbReference type="RefSeq" id="WP_133316097.1">
    <property type="nucleotide sequence ID" value="NZ_SMTL01000002.1"/>
</dbReference>
<dbReference type="InterPro" id="IPR036388">
    <property type="entry name" value="WH-like_DNA-bd_sf"/>
</dbReference>
<evidence type="ECO:0000313" key="9">
    <source>
        <dbReference type="EMBL" id="TDK37330.1"/>
    </source>
</evidence>
<proteinExistence type="inferred from homology"/>
<feature type="domain" description="HTH lysR-type" evidence="8">
    <location>
        <begin position="1"/>
        <end position="59"/>
    </location>
</feature>
<dbReference type="InterPro" id="IPR000847">
    <property type="entry name" value="LysR_HTH_N"/>
</dbReference>
<comment type="function">
    <text evidence="5">Transcriptional regulator of the ttuABCDE tartrate utilization operon.</text>
</comment>
<dbReference type="OrthoDB" id="9786526at2"/>
<evidence type="ECO:0000259" key="8">
    <source>
        <dbReference type="PROSITE" id="PS50931"/>
    </source>
</evidence>
<dbReference type="GO" id="GO:0003700">
    <property type="term" value="F:DNA-binding transcription factor activity"/>
    <property type="evidence" value="ECO:0007669"/>
    <property type="project" value="InterPro"/>
</dbReference>
<gene>
    <name evidence="9" type="ORF">E2F50_10680</name>
</gene>
<keyword evidence="4" id="KW-0804">Transcription</keyword>
<dbReference type="EMBL" id="SMTL01000002">
    <property type="protein sequence ID" value="TDK37330.1"/>
    <property type="molecule type" value="Genomic_DNA"/>
</dbReference>
<keyword evidence="2" id="KW-0805">Transcription regulation</keyword>